<dbReference type="InterPro" id="IPR036019">
    <property type="entry name" value="MscL_channel"/>
</dbReference>
<dbReference type="Proteomes" id="UP001516662">
    <property type="component" value="Unassembled WGS sequence"/>
</dbReference>
<organism evidence="10 11">
    <name type="scientific">Litchfieldia luteola</name>
    <dbReference type="NCBI Taxonomy" id="682179"/>
    <lineage>
        <taxon>Bacteria</taxon>
        <taxon>Bacillati</taxon>
        <taxon>Bacillota</taxon>
        <taxon>Bacilli</taxon>
        <taxon>Bacillales</taxon>
        <taxon>Bacillaceae</taxon>
        <taxon>Litchfieldia</taxon>
    </lineage>
</organism>
<evidence type="ECO:0000313" key="11">
    <source>
        <dbReference type="Proteomes" id="UP001516662"/>
    </source>
</evidence>
<keyword evidence="6 9" id="KW-0406">Ion transport</keyword>
<evidence type="ECO:0000256" key="8">
    <source>
        <dbReference type="ARBA" id="ARBA00023303"/>
    </source>
</evidence>
<evidence type="ECO:0000256" key="1">
    <source>
        <dbReference type="ARBA" id="ARBA00004141"/>
    </source>
</evidence>
<dbReference type="Pfam" id="PF01741">
    <property type="entry name" value="MscL"/>
    <property type="match status" value="1"/>
</dbReference>
<name>A0ABR9QME1_9BACI</name>
<evidence type="ECO:0000256" key="6">
    <source>
        <dbReference type="ARBA" id="ARBA00023065"/>
    </source>
</evidence>
<evidence type="ECO:0000256" key="7">
    <source>
        <dbReference type="ARBA" id="ARBA00023136"/>
    </source>
</evidence>
<dbReference type="PANTHER" id="PTHR30266:SF2">
    <property type="entry name" value="LARGE-CONDUCTANCE MECHANOSENSITIVE CHANNEL"/>
    <property type="match status" value="1"/>
</dbReference>
<comment type="subcellular location">
    <subcellularLocation>
        <location evidence="9">Cell membrane</location>
        <topology evidence="9">Multi-pass membrane protein</topology>
    </subcellularLocation>
    <subcellularLocation>
        <location evidence="1">Membrane</location>
        <topology evidence="1">Multi-pass membrane protein</topology>
    </subcellularLocation>
</comment>
<feature type="transmembrane region" description="Helical" evidence="9">
    <location>
        <begin position="21"/>
        <end position="42"/>
    </location>
</feature>
<dbReference type="HAMAP" id="MF_00115">
    <property type="entry name" value="MscL"/>
    <property type="match status" value="1"/>
</dbReference>
<protein>
    <recommendedName>
        <fullName evidence="9">Large-conductance mechanosensitive channel</fullName>
    </recommendedName>
</protein>
<keyword evidence="5 9" id="KW-1133">Transmembrane helix</keyword>
<evidence type="ECO:0000313" key="10">
    <source>
        <dbReference type="EMBL" id="MBE4909675.1"/>
    </source>
</evidence>
<dbReference type="SUPFAM" id="SSF81330">
    <property type="entry name" value="Gated mechanosensitive channel"/>
    <property type="match status" value="1"/>
</dbReference>
<dbReference type="RefSeq" id="WP_193538580.1">
    <property type="nucleotide sequence ID" value="NZ_JADCLJ010000023.1"/>
</dbReference>
<comment type="caution">
    <text evidence="10">The sequence shown here is derived from an EMBL/GenBank/DDBJ whole genome shotgun (WGS) entry which is preliminary data.</text>
</comment>
<keyword evidence="4 9" id="KW-0812">Transmembrane</keyword>
<keyword evidence="8 9" id="KW-0407">Ion channel</keyword>
<keyword evidence="2 9" id="KW-0813">Transport</keyword>
<dbReference type="NCBIfam" id="TIGR00220">
    <property type="entry name" value="mscL"/>
    <property type="match status" value="1"/>
</dbReference>
<evidence type="ECO:0000256" key="9">
    <source>
        <dbReference type="HAMAP-Rule" id="MF_00115"/>
    </source>
</evidence>
<keyword evidence="7 9" id="KW-0472">Membrane</keyword>
<keyword evidence="3 9" id="KW-1003">Cell membrane</keyword>
<comment type="subunit">
    <text evidence="9">Homopentamer.</text>
</comment>
<keyword evidence="11" id="KW-1185">Reference proteome</keyword>
<comment type="function">
    <text evidence="9">Channel that opens in response to stretch forces in the membrane lipid bilayer. May participate in the regulation of osmotic pressure changes within the cell.</text>
</comment>
<evidence type="ECO:0000256" key="4">
    <source>
        <dbReference type="ARBA" id="ARBA00022692"/>
    </source>
</evidence>
<evidence type="ECO:0000256" key="2">
    <source>
        <dbReference type="ARBA" id="ARBA00022448"/>
    </source>
</evidence>
<dbReference type="EMBL" id="JADCLJ010000023">
    <property type="protein sequence ID" value="MBE4909675.1"/>
    <property type="molecule type" value="Genomic_DNA"/>
</dbReference>
<reference evidence="10 11" key="1">
    <citation type="submission" date="2020-10" db="EMBL/GenBank/DDBJ databases">
        <title>Bacillus sp. HD4P25, an endophyte from a halophyte.</title>
        <authorList>
            <person name="Sun J.-Q."/>
        </authorList>
    </citation>
    <scope>NUCLEOTIDE SEQUENCE [LARGE SCALE GENOMIC DNA]</scope>
    <source>
        <strain evidence="10 11">YIM 93174</strain>
    </source>
</reference>
<evidence type="ECO:0000256" key="3">
    <source>
        <dbReference type="ARBA" id="ARBA00022475"/>
    </source>
</evidence>
<proteinExistence type="inferred from homology"/>
<dbReference type="PRINTS" id="PR01264">
    <property type="entry name" value="MECHCHANNEL"/>
</dbReference>
<comment type="similarity">
    <text evidence="9">Belongs to the MscL family.</text>
</comment>
<sequence>MQVVKEFREFAMKGSVIDMGIGVIIGTAFGKIVNSLVTDIIMPPIGLLLGKVDFSNLYINLTNTPYRSLAEAKEMGAATINYGMFLNSILHFGIVAFATFLTIRQINKIRRTPGASITSQQCRYCFSTIHTDATRCPNCTSMLVENKQKSYSSPKITFKAS</sequence>
<gene>
    <name evidence="9 10" type="primary">mscL</name>
    <name evidence="10" type="ORF">IMZ08_16655</name>
</gene>
<accession>A0ABR9QME1</accession>
<dbReference type="Gene3D" id="1.10.1200.120">
    <property type="entry name" value="Large-conductance mechanosensitive channel, MscL, domain 1"/>
    <property type="match status" value="1"/>
</dbReference>
<dbReference type="InterPro" id="IPR037673">
    <property type="entry name" value="MSC/AndL"/>
</dbReference>
<dbReference type="InterPro" id="IPR001185">
    <property type="entry name" value="MS_channel"/>
</dbReference>
<feature type="transmembrane region" description="Helical" evidence="9">
    <location>
        <begin position="82"/>
        <end position="103"/>
    </location>
</feature>
<evidence type="ECO:0000256" key="5">
    <source>
        <dbReference type="ARBA" id="ARBA00022989"/>
    </source>
</evidence>
<dbReference type="PANTHER" id="PTHR30266">
    <property type="entry name" value="MECHANOSENSITIVE CHANNEL MSCL"/>
    <property type="match status" value="1"/>
</dbReference>